<sequence>MEARILRAGDRVPTPWSNGGGVTREITVDPVHAGLADFGWRVSLADVVGDGPYSALPDVDRIITVVDGPGMVLTIDGAAHPPIRPLRPFAFPGDVATDCRLTGGPIVNLNVMTRRGRAAATVGIVDGTHTAEVPVNGSVLLVALTDDVGFFVDPALVPAVAPEDSRLARFDAVLVSGTGSEVGALRSEGSTAVITLGPAS</sequence>
<evidence type="ECO:0000313" key="1">
    <source>
        <dbReference type="EMBL" id="MFI9102033.1"/>
    </source>
</evidence>
<dbReference type="RefSeq" id="WP_399649138.1">
    <property type="nucleotide sequence ID" value="NZ_JBITYG010000004.1"/>
</dbReference>
<organism evidence="1 2">
    <name type="scientific">Streptomyces fildesensis</name>
    <dbReference type="NCBI Taxonomy" id="375757"/>
    <lineage>
        <taxon>Bacteria</taxon>
        <taxon>Bacillati</taxon>
        <taxon>Actinomycetota</taxon>
        <taxon>Actinomycetes</taxon>
        <taxon>Kitasatosporales</taxon>
        <taxon>Streptomycetaceae</taxon>
        <taxon>Streptomyces</taxon>
    </lineage>
</organism>
<dbReference type="EMBL" id="JBITYG010000004">
    <property type="protein sequence ID" value="MFI9102033.1"/>
    <property type="molecule type" value="Genomic_DNA"/>
</dbReference>
<dbReference type="SUPFAM" id="SSF51182">
    <property type="entry name" value="RmlC-like cupins"/>
    <property type="match status" value="1"/>
</dbReference>
<keyword evidence="2" id="KW-1185">Reference proteome</keyword>
<evidence type="ECO:0000313" key="2">
    <source>
        <dbReference type="Proteomes" id="UP001614394"/>
    </source>
</evidence>
<dbReference type="CDD" id="cd20293">
    <property type="entry name" value="cupin_HutD_N"/>
    <property type="match status" value="1"/>
</dbReference>
<proteinExistence type="predicted"/>
<gene>
    <name evidence="1" type="ORF">ACIGXA_16070</name>
</gene>
<dbReference type="PANTHER" id="PTHR37943">
    <property type="entry name" value="PROTEIN VES"/>
    <property type="match status" value="1"/>
</dbReference>
<accession>A0ABW8C7F8</accession>
<dbReference type="InterPro" id="IPR014710">
    <property type="entry name" value="RmlC-like_jellyroll"/>
</dbReference>
<dbReference type="Pfam" id="PF05962">
    <property type="entry name" value="HutD"/>
    <property type="match status" value="1"/>
</dbReference>
<dbReference type="InterPro" id="IPR011051">
    <property type="entry name" value="RmlC_Cupin_sf"/>
</dbReference>
<reference evidence="1 2" key="1">
    <citation type="submission" date="2024-10" db="EMBL/GenBank/DDBJ databases">
        <title>The Natural Products Discovery Center: Release of the First 8490 Sequenced Strains for Exploring Actinobacteria Biosynthetic Diversity.</title>
        <authorList>
            <person name="Kalkreuter E."/>
            <person name="Kautsar S.A."/>
            <person name="Yang D."/>
            <person name="Bader C.D."/>
            <person name="Teijaro C.N."/>
            <person name="Fluegel L."/>
            <person name="Davis C.M."/>
            <person name="Simpson J.R."/>
            <person name="Lauterbach L."/>
            <person name="Steele A.D."/>
            <person name="Gui C."/>
            <person name="Meng S."/>
            <person name="Li G."/>
            <person name="Viehrig K."/>
            <person name="Ye F."/>
            <person name="Su P."/>
            <person name="Kiefer A.F."/>
            <person name="Nichols A."/>
            <person name="Cepeda A.J."/>
            <person name="Yan W."/>
            <person name="Fan B."/>
            <person name="Jiang Y."/>
            <person name="Adhikari A."/>
            <person name="Zheng C.-J."/>
            <person name="Schuster L."/>
            <person name="Cowan T.M."/>
            <person name="Smanski M.J."/>
            <person name="Chevrette M.G."/>
            <person name="De Carvalho L.P.S."/>
            <person name="Shen B."/>
        </authorList>
    </citation>
    <scope>NUCLEOTIDE SEQUENCE [LARGE SCALE GENOMIC DNA]</scope>
    <source>
        <strain evidence="1 2">NPDC053399</strain>
    </source>
</reference>
<dbReference type="Proteomes" id="UP001614394">
    <property type="component" value="Unassembled WGS sequence"/>
</dbReference>
<dbReference type="PANTHER" id="PTHR37943:SF1">
    <property type="entry name" value="PROTEIN VES"/>
    <property type="match status" value="1"/>
</dbReference>
<dbReference type="Gene3D" id="2.60.120.10">
    <property type="entry name" value="Jelly Rolls"/>
    <property type="match status" value="1"/>
</dbReference>
<dbReference type="InterPro" id="IPR010282">
    <property type="entry name" value="Uncharacterised_HutD/Ves"/>
</dbReference>
<protein>
    <submittedName>
        <fullName evidence="1">HutD family protein</fullName>
    </submittedName>
</protein>
<comment type="caution">
    <text evidence="1">The sequence shown here is derived from an EMBL/GenBank/DDBJ whole genome shotgun (WGS) entry which is preliminary data.</text>
</comment>
<name>A0ABW8C7F8_9ACTN</name>